<dbReference type="AlphaFoldDB" id="A0A1B3SKB3"/>
<name>A0A1B3SKB3_9MOLU</name>
<dbReference type="KEGG" id="shj:SHELI_v1c04210"/>
<dbReference type="RefSeq" id="WP_069116261.1">
    <property type="nucleotide sequence ID" value="NZ_CP017015.1"/>
</dbReference>
<gene>
    <name evidence="1" type="ORF">SHELI_v1c04210</name>
</gene>
<dbReference type="EMBL" id="CP017015">
    <property type="protein sequence ID" value="AOG60372.1"/>
    <property type="molecule type" value="Genomic_DNA"/>
</dbReference>
<reference evidence="1 2" key="1">
    <citation type="submission" date="2016-08" db="EMBL/GenBank/DDBJ databases">
        <title>Complete genome sequence of Spiroplasma helicoides TABS-2 (DSM 22551).</title>
        <authorList>
            <person name="Shen W.-Y."/>
            <person name="Lo W.-S."/>
            <person name="Lai Y.-C."/>
            <person name="Kuo C.-H."/>
        </authorList>
    </citation>
    <scope>NUCLEOTIDE SEQUENCE [LARGE SCALE GENOMIC DNA]</scope>
    <source>
        <strain evidence="1 2">TABS-2</strain>
    </source>
</reference>
<organism evidence="1 2">
    <name type="scientific">Spiroplasma helicoides</name>
    <dbReference type="NCBI Taxonomy" id="216938"/>
    <lineage>
        <taxon>Bacteria</taxon>
        <taxon>Bacillati</taxon>
        <taxon>Mycoplasmatota</taxon>
        <taxon>Mollicutes</taxon>
        <taxon>Entomoplasmatales</taxon>
        <taxon>Spiroplasmataceae</taxon>
        <taxon>Spiroplasma</taxon>
    </lineage>
</organism>
<evidence type="ECO:0000313" key="1">
    <source>
        <dbReference type="EMBL" id="AOG60372.1"/>
    </source>
</evidence>
<dbReference type="Proteomes" id="UP000094378">
    <property type="component" value="Chromosome"/>
</dbReference>
<evidence type="ECO:0000313" key="2">
    <source>
        <dbReference type="Proteomes" id="UP000094378"/>
    </source>
</evidence>
<sequence length="88" mass="10562">MIDLRDSNKSFFVFNRFVKVFNKKLKDTDGNDFKRVKVFLSYLRSSSFIFERYSNLNSTNNIKIEYQNNSYDFDSINDVLFDFLGIEK</sequence>
<accession>A0A1B3SKB3</accession>
<keyword evidence="2" id="KW-1185">Reference proteome</keyword>
<protein>
    <submittedName>
        <fullName evidence="1">Uncharacterized protein</fullName>
    </submittedName>
</protein>
<proteinExistence type="predicted"/>